<proteinExistence type="predicted"/>
<dbReference type="InterPro" id="IPR036890">
    <property type="entry name" value="HATPase_C_sf"/>
</dbReference>
<comment type="catalytic activity">
    <reaction evidence="1">
        <text>ATP + protein L-histidine = ADP + protein N-phospho-L-histidine.</text>
        <dbReference type="EC" id="2.7.13.3"/>
    </reaction>
</comment>
<dbReference type="CDD" id="cd00075">
    <property type="entry name" value="HATPase"/>
    <property type="match status" value="1"/>
</dbReference>
<dbReference type="InterPro" id="IPR000014">
    <property type="entry name" value="PAS"/>
</dbReference>
<dbReference type="SMART" id="SM00387">
    <property type="entry name" value="HATPase_c"/>
    <property type="match status" value="1"/>
</dbReference>
<sequence length="923" mass="102415">MKGFVWCWLFAATLIWTPSLHAEGTRVLLIASYHQGMAWSDAQIEGVRQELAPLQPTIDLQVEYLDTKRTAPSERYYQQFESLLLAKMGALPPALILAADDDGLDMALRLRDKHFPRVAVLFSGVAISRRPALAQMNNVGGVFDDLDVADSLELVLKLRPQTRRLVVIHDQSRTSLAQVETLREVIRPLAGLQVEFLTGLNAETIQAKLGLLTANDLVFALPFNKDARGTRFSHEETADLWAHASNAPVAVTRDVAMRPGILGGYLVSGIEQGQAVGRLAQQLMTGSISVPLPMSAVPGKATFDFQQMERWGIPLDRLPANAVLLNRPTDPWDDLRPHRAWLLALFSSLLIIIGLLIYGMYSRKAAIRAIRASEKKYRELFDHSPDAMIVRDVASGRVVDINPRFEALFGYTPAEARLLQPLELTALGGEFTEQAVQERFARVLETGQQVFEWHQRRKDGSQFWSEISMVRMEMGNRVRTVSTVRDISDRKQAEQRARELEHRIRQIYENLPIAVFAIDADHRVTFWNPQMTRLTGVPASEVVGTTDSWRGIYKTPRPTLVNLLVDGADPLVLARHYPSKLRPSTDLPGALEGEDYFSNHDGTKGMWGRFCAAPLRDADGKISGAIETLIDVTQLKRIQTNLQDLNRELEARVEARNQELQRAMGQLVQSEKLAALGSLVAGVAHELNTPIGNVMAVASTLTEEAGAFSQRLLSGTARRSEVEKGAQRIEEASQLIERNASRAAKLINDFKEVAVDQTSSRRRRFQLLAVVEEVLHTARPMFKSHDHEVRLDIAADLELDSYPGPLEQVLTNLLSNSIHHGFDGKDRGRISIEARLEGAMVMLHYADNGRGIPASNLPHIFEPFYTTKLGRGGSGLGMYIVYNLVSNVMGGHIGIESEEGSGTHIRIALPQVASPSPGGFQTS</sequence>
<keyword evidence="10" id="KW-1185">Reference proteome</keyword>
<dbReference type="EMBL" id="CP132507">
    <property type="protein sequence ID" value="WNO05008.1"/>
    <property type="molecule type" value="Genomic_DNA"/>
</dbReference>
<keyword evidence="5" id="KW-1133">Transmembrane helix</keyword>
<evidence type="ECO:0000259" key="6">
    <source>
        <dbReference type="PROSITE" id="PS50109"/>
    </source>
</evidence>
<dbReference type="Gene3D" id="3.30.450.20">
    <property type="entry name" value="PAS domain"/>
    <property type="match status" value="2"/>
</dbReference>
<dbReference type="InterPro" id="IPR036097">
    <property type="entry name" value="HisK_dim/P_sf"/>
</dbReference>
<dbReference type="NCBIfam" id="TIGR00229">
    <property type="entry name" value="sensory_box"/>
    <property type="match status" value="2"/>
</dbReference>
<evidence type="ECO:0000313" key="9">
    <source>
        <dbReference type="EMBL" id="WNO05008.1"/>
    </source>
</evidence>
<name>A0ABZ0AZB8_9BURK</name>
<feature type="domain" description="PAC" evidence="8">
    <location>
        <begin position="449"/>
        <end position="499"/>
    </location>
</feature>
<evidence type="ECO:0000259" key="8">
    <source>
        <dbReference type="PROSITE" id="PS50113"/>
    </source>
</evidence>
<dbReference type="InterPro" id="IPR001610">
    <property type="entry name" value="PAC"/>
</dbReference>
<dbReference type="Pfam" id="PF00512">
    <property type="entry name" value="HisKA"/>
    <property type="match status" value="1"/>
</dbReference>
<evidence type="ECO:0000313" key="10">
    <source>
        <dbReference type="Proteomes" id="UP001302257"/>
    </source>
</evidence>
<evidence type="ECO:0000259" key="7">
    <source>
        <dbReference type="PROSITE" id="PS50112"/>
    </source>
</evidence>
<feature type="domain" description="Histidine kinase" evidence="6">
    <location>
        <begin position="682"/>
        <end position="913"/>
    </location>
</feature>
<dbReference type="PANTHER" id="PTHR43065">
    <property type="entry name" value="SENSOR HISTIDINE KINASE"/>
    <property type="match status" value="1"/>
</dbReference>
<dbReference type="PROSITE" id="PS50109">
    <property type="entry name" value="HIS_KIN"/>
    <property type="match status" value="1"/>
</dbReference>
<dbReference type="RefSeq" id="WP_313867818.1">
    <property type="nucleotide sequence ID" value="NZ_CP132507.1"/>
</dbReference>
<dbReference type="CDD" id="cd00130">
    <property type="entry name" value="PAS"/>
    <property type="match status" value="2"/>
</dbReference>
<keyword evidence="3" id="KW-0597">Phosphoprotein</keyword>
<keyword evidence="4" id="KW-0175">Coiled coil</keyword>
<dbReference type="PRINTS" id="PR00344">
    <property type="entry name" value="BCTRLSENSOR"/>
</dbReference>
<protein>
    <recommendedName>
        <fullName evidence="2">histidine kinase</fullName>
        <ecNumber evidence="2">2.7.13.3</ecNumber>
    </recommendedName>
</protein>
<dbReference type="InterPro" id="IPR035965">
    <property type="entry name" value="PAS-like_dom_sf"/>
</dbReference>
<dbReference type="PROSITE" id="PS50113">
    <property type="entry name" value="PAC"/>
    <property type="match status" value="2"/>
</dbReference>
<dbReference type="InterPro" id="IPR004358">
    <property type="entry name" value="Sig_transdc_His_kin-like_C"/>
</dbReference>
<evidence type="ECO:0000256" key="1">
    <source>
        <dbReference type="ARBA" id="ARBA00000085"/>
    </source>
</evidence>
<reference evidence="9 10" key="1">
    <citation type="submission" date="2023-08" db="EMBL/GenBank/DDBJ databases">
        <title>Rhodoferax potami sp. nov. and Rhodoferax mekongensis sp. nov., isolated from the Mekong River in Thailand.</title>
        <authorList>
            <person name="Kitikhun S."/>
            <person name="Charoenyingcharoen P."/>
            <person name="Siriarchawattana P."/>
            <person name="Likhitrattanapisal S."/>
            <person name="Nilsakha T."/>
            <person name="Chanpet A."/>
            <person name="Rattanawaree P."/>
            <person name="Ingsriswang S."/>
        </authorList>
    </citation>
    <scope>NUCLEOTIDE SEQUENCE [LARGE SCALE GENOMIC DNA]</scope>
    <source>
        <strain evidence="9 10">TBRC 17307</strain>
    </source>
</reference>
<dbReference type="SUPFAM" id="SSF55874">
    <property type="entry name" value="ATPase domain of HSP90 chaperone/DNA topoisomerase II/histidine kinase"/>
    <property type="match status" value="1"/>
</dbReference>
<dbReference type="Proteomes" id="UP001302257">
    <property type="component" value="Chromosome"/>
</dbReference>
<evidence type="ECO:0000256" key="4">
    <source>
        <dbReference type="SAM" id="Coils"/>
    </source>
</evidence>
<feature type="domain" description="PAS" evidence="7">
    <location>
        <begin position="373"/>
        <end position="415"/>
    </location>
</feature>
<dbReference type="InterPro" id="IPR013656">
    <property type="entry name" value="PAS_4"/>
</dbReference>
<evidence type="ECO:0000256" key="5">
    <source>
        <dbReference type="SAM" id="Phobius"/>
    </source>
</evidence>
<dbReference type="SUPFAM" id="SSF55785">
    <property type="entry name" value="PYP-like sensor domain (PAS domain)"/>
    <property type="match status" value="2"/>
</dbReference>
<keyword evidence="5" id="KW-0472">Membrane</keyword>
<feature type="domain" description="PAS" evidence="7">
    <location>
        <begin position="500"/>
        <end position="544"/>
    </location>
</feature>
<dbReference type="Pfam" id="PF08448">
    <property type="entry name" value="PAS_4"/>
    <property type="match status" value="1"/>
</dbReference>
<organism evidence="9 10">
    <name type="scientific">Rhodoferax mekongensis</name>
    <dbReference type="NCBI Taxonomy" id="3068341"/>
    <lineage>
        <taxon>Bacteria</taxon>
        <taxon>Pseudomonadati</taxon>
        <taxon>Pseudomonadota</taxon>
        <taxon>Betaproteobacteria</taxon>
        <taxon>Burkholderiales</taxon>
        <taxon>Comamonadaceae</taxon>
        <taxon>Rhodoferax</taxon>
    </lineage>
</organism>
<dbReference type="SUPFAM" id="SSF47384">
    <property type="entry name" value="Homodimeric domain of signal transducing histidine kinase"/>
    <property type="match status" value="1"/>
</dbReference>
<dbReference type="Pfam" id="PF02518">
    <property type="entry name" value="HATPase_c"/>
    <property type="match status" value="1"/>
</dbReference>
<dbReference type="InterPro" id="IPR003594">
    <property type="entry name" value="HATPase_dom"/>
</dbReference>
<dbReference type="InterPro" id="IPR003661">
    <property type="entry name" value="HisK_dim/P_dom"/>
</dbReference>
<dbReference type="PANTHER" id="PTHR43065:SF47">
    <property type="match status" value="1"/>
</dbReference>
<feature type="transmembrane region" description="Helical" evidence="5">
    <location>
        <begin position="340"/>
        <end position="361"/>
    </location>
</feature>
<dbReference type="InterPro" id="IPR000700">
    <property type="entry name" value="PAS-assoc_C"/>
</dbReference>
<dbReference type="Pfam" id="PF13426">
    <property type="entry name" value="PAS_9"/>
    <property type="match status" value="1"/>
</dbReference>
<dbReference type="SMART" id="SM00091">
    <property type="entry name" value="PAS"/>
    <property type="match status" value="2"/>
</dbReference>
<evidence type="ECO:0000256" key="2">
    <source>
        <dbReference type="ARBA" id="ARBA00012438"/>
    </source>
</evidence>
<dbReference type="CDD" id="cd00082">
    <property type="entry name" value="HisKA"/>
    <property type="match status" value="1"/>
</dbReference>
<dbReference type="Gene3D" id="3.30.565.10">
    <property type="entry name" value="Histidine kinase-like ATPase, C-terminal domain"/>
    <property type="match status" value="1"/>
</dbReference>
<dbReference type="EC" id="2.7.13.3" evidence="2"/>
<accession>A0ABZ0AZB8</accession>
<dbReference type="SMART" id="SM00086">
    <property type="entry name" value="PAC"/>
    <property type="match status" value="2"/>
</dbReference>
<dbReference type="SMART" id="SM00388">
    <property type="entry name" value="HisKA"/>
    <property type="match status" value="1"/>
</dbReference>
<dbReference type="PROSITE" id="PS50112">
    <property type="entry name" value="PAS"/>
    <property type="match status" value="2"/>
</dbReference>
<dbReference type="Gene3D" id="1.10.287.130">
    <property type="match status" value="1"/>
</dbReference>
<gene>
    <name evidence="9" type="ORF">RAN89_00875</name>
</gene>
<keyword evidence="5" id="KW-0812">Transmembrane</keyword>
<evidence type="ECO:0000256" key="3">
    <source>
        <dbReference type="ARBA" id="ARBA00022553"/>
    </source>
</evidence>
<feature type="coiled-coil region" evidence="4">
    <location>
        <begin position="632"/>
        <end position="666"/>
    </location>
</feature>
<dbReference type="InterPro" id="IPR005467">
    <property type="entry name" value="His_kinase_dom"/>
</dbReference>
<feature type="domain" description="PAC" evidence="8">
    <location>
        <begin position="591"/>
        <end position="644"/>
    </location>
</feature>